<dbReference type="GeneID" id="9131053"/>
<dbReference type="EMBL" id="CP002009">
    <property type="protein sequence ID" value="ADG12726.1"/>
    <property type="molecule type" value="Genomic_DNA"/>
</dbReference>
<evidence type="ECO:0000256" key="1">
    <source>
        <dbReference type="ARBA" id="ARBA00001966"/>
    </source>
</evidence>
<evidence type="ECO:0000256" key="5">
    <source>
        <dbReference type="ARBA" id="ARBA00022840"/>
    </source>
</evidence>
<keyword evidence="3 8" id="KW-0479">Metal-binding</keyword>
<dbReference type="Proteomes" id="UP000002061">
    <property type="component" value="Chromosome"/>
</dbReference>
<dbReference type="AlphaFoldDB" id="D5VUB4"/>
<dbReference type="PRINTS" id="PR00091">
    <property type="entry name" value="NITROGNASEII"/>
</dbReference>
<evidence type="ECO:0000256" key="7">
    <source>
        <dbReference type="ARBA" id="ARBA00023014"/>
    </source>
</evidence>
<dbReference type="PIRSF" id="PIRSF000363">
    <property type="entry name" value="Nitrogenase_iron"/>
    <property type="match status" value="1"/>
</dbReference>
<keyword evidence="10" id="KW-1185">Reference proteome</keyword>
<dbReference type="GO" id="GO:0051539">
    <property type="term" value="F:4 iron, 4 sulfur cluster binding"/>
    <property type="evidence" value="ECO:0007669"/>
    <property type="project" value="UniProtKB-KW"/>
</dbReference>
<evidence type="ECO:0000256" key="6">
    <source>
        <dbReference type="ARBA" id="ARBA00023004"/>
    </source>
</evidence>
<evidence type="ECO:0000313" key="9">
    <source>
        <dbReference type="EMBL" id="ADG12726.1"/>
    </source>
</evidence>
<dbReference type="Gene3D" id="3.40.50.300">
    <property type="entry name" value="P-loop containing nucleotide triphosphate hydrolases"/>
    <property type="match status" value="1"/>
</dbReference>
<dbReference type="PROSITE" id="PS00746">
    <property type="entry name" value="NIFH_FRXC_1"/>
    <property type="match status" value="1"/>
</dbReference>
<dbReference type="EC" id="1.18.6.1" evidence="9"/>
<evidence type="ECO:0000256" key="4">
    <source>
        <dbReference type="ARBA" id="ARBA00022741"/>
    </source>
</evidence>
<reference evidence="9" key="1">
    <citation type="submission" date="2010-04" db="EMBL/GenBank/DDBJ databases">
        <title>Complete sequence of Methanocaldococcus infernus ME.</title>
        <authorList>
            <consortium name="US DOE Joint Genome Institute"/>
            <person name="Lucas S."/>
            <person name="Copeland A."/>
            <person name="Lapidus A."/>
            <person name="Cheng J.-F."/>
            <person name="Bruce D."/>
            <person name="Goodwin L."/>
            <person name="Pitluck S."/>
            <person name="Munk A.C."/>
            <person name="Detter J.C."/>
            <person name="Han C."/>
            <person name="Tapia R."/>
            <person name="Land M."/>
            <person name="Hauser L."/>
            <person name="Kyrpides N."/>
            <person name="Mikhailova N."/>
            <person name="Sieprawska-Lupa M."/>
            <person name="Whitman W.B."/>
            <person name="Woyke T."/>
        </authorList>
    </citation>
    <scope>NUCLEOTIDE SEQUENCE [LARGE SCALE GENOMIC DNA]</scope>
    <source>
        <strain evidence="9">ME</strain>
    </source>
</reference>
<dbReference type="HOGENOM" id="CLU_059373_0_0_2"/>
<dbReference type="NCBIfam" id="NF009701">
    <property type="entry name" value="PRK13230.1"/>
    <property type="match status" value="1"/>
</dbReference>
<dbReference type="CDD" id="cd02040">
    <property type="entry name" value="NifH"/>
    <property type="match status" value="1"/>
</dbReference>
<evidence type="ECO:0000313" key="10">
    <source>
        <dbReference type="Proteomes" id="UP000002061"/>
    </source>
</evidence>
<dbReference type="RefSeq" id="WP_013099472.1">
    <property type="nucleotide sequence ID" value="NC_014122.1"/>
</dbReference>
<evidence type="ECO:0000256" key="2">
    <source>
        <dbReference type="ARBA" id="ARBA00005504"/>
    </source>
</evidence>
<dbReference type="OrthoDB" id="145464at2157"/>
<accession>D5VUB4</accession>
<keyword evidence="5 8" id="KW-0067">ATP-binding</keyword>
<dbReference type="GO" id="GO:0005524">
    <property type="term" value="F:ATP binding"/>
    <property type="evidence" value="ECO:0007669"/>
    <property type="project" value="UniProtKB-KW"/>
</dbReference>
<sequence>MKQIGFYGKGGIGKSTTVCNIAKALSEEYRVLVIGCDPKADCTALLREEDIKTVLEVLREKRSVKIEDIVVEGGKNIYCVEAGGPKPGVGCAGRGVIVAIETLKKLNVFENLDIDIVLYDILGDVVCGGFSLPLRFLDDVYIITSSDYMSLYAANNIAMGVKELKNKLSGVIYNVRGSYDNEEVVKEFCKRINTNYIGKIPNSPLVAKSEVLGKTVIEAFPDSDIAKIYKELARKIYENREKREPMPLSKRELKELALKYLK</sequence>
<name>D5VUB4_METIM</name>
<keyword evidence="8" id="KW-0004">4Fe-4S</keyword>
<dbReference type="PROSITE" id="PS00692">
    <property type="entry name" value="NIFH_FRXC_2"/>
    <property type="match status" value="1"/>
</dbReference>
<keyword evidence="4 8" id="KW-0547">Nucleotide-binding</keyword>
<dbReference type="GO" id="GO:0016163">
    <property type="term" value="F:nitrogenase activity"/>
    <property type="evidence" value="ECO:0007669"/>
    <property type="project" value="UniProtKB-EC"/>
</dbReference>
<dbReference type="eggNOG" id="arCOG00590">
    <property type="taxonomic scope" value="Archaea"/>
</dbReference>
<keyword evidence="7 8" id="KW-0411">Iron-sulfur</keyword>
<dbReference type="PANTHER" id="PTHR42864">
    <property type="entry name" value="LIGHT-INDEPENDENT PROTOCHLOROPHYLLIDE REDUCTASE IRON-SULFUR ATP-BINDING PROTEIN"/>
    <property type="match status" value="1"/>
</dbReference>
<dbReference type="PROSITE" id="PS51026">
    <property type="entry name" value="NIFH_FRXC_3"/>
    <property type="match status" value="1"/>
</dbReference>
<protein>
    <submittedName>
        <fullName evidence="9">Nitrogenase</fullName>
        <ecNumber evidence="9">1.18.6.1</ecNumber>
    </submittedName>
</protein>
<comment type="cofactor">
    <cofactor evidence="1">
        <name>[4Fe-4S] cluster</name>
        <dbReference type="ChEBI" id="CHEBI:49883"/>
    </cofactor>
</comment>
<evidence type="ECO:0000256" key="8">
    <source>
        <dbReference type="RuleBase" id="RU003688"/>
    </source>
</evidence>
<dbReference type="GO" id="GO:0046872">
    <property type="term" value="F:metal ion binding"/>
    <property type="evidence" value="ECO:0007669"/>
    <property type="project" value="UniProtKB-KW"/>
</dbReference>
<keyword evidence="6 8" id="KW-0408">Iron</keyword>
<dbReference type="InterPro" id="IPR030655">
    <property type="entry name" value="NifH/chlL_CS"/>
</dbReference>
<organism evidence="9 10">
    <name type="scientific">Methanocaldococcus infernus (strain DSM 11812 / JCM 15783 / ME)</name>
    <dbReference type="NCBI Taxonomy" id="573063"/>
    <lineage>
        <taxon>Archaea</taxon>
        <taxon>Methanobacteriati</taxon>
        <taxon>Methanobacteriota</taxon>
        <taxon>Methanomada group</taxon>
        <taxon>Methanococci</taxon>
        <taxon>Methanococcales</taxon>
        <taxon>Methanocaldococcaceae</taxon>
        <taxon>Methanocaldococcus</taxon>
    </lineage>
</organism>
<dbReference type="STRING" id="573063.Metin_0054"/>
<dbReference type="KEGG" id="mif:Metin_0054"/>
<dbReference type="SUPFAM" id="SSF52540">
    <property type="entry name" value="P-loop containing nucleoside triphosphate hydrolases"/>
    <property type="match status" value="1"/>
</dbReference>
<keyword evidence="8 9" id="KW-0560">Oxidoreductase</keyword>
<proteinExistence type="inferred from homology"/>
<dbReference type="InterPro" id="IPR000392">
    <property type="entry name" value="NifH/frxC"/>
</dbReference>
<gene>
    <name evidence="9" type="ordered locus">Metin_0054</name>
</gene>
<comment type="similarity">
    <text evidence="2 8">Belongs to the NifH/BchL/ChlL family.</text>
</comment>
<dbReference type="PANTHER" id="PTHR42864:SF2">
    <property type="entry name" value="LIGHT-INDEPENDENT PROTOCHLOROPHYLLIDE REDUCTASE IRON-SULFUR ATP-BINDING PROTEIN"/>
    <property type="match status" value="1"/>
</dbReference>
<evidence type="ECO:0000256" key="3">
    <source>
        <dbReference type="ARBA" id="ARBA00022723"/>
    </source>
</evidence>
<dbReference type="InterPro" id="IPR027417">
    <property type="entry name" value="P-loop_NTPase"/>
</dbReference>
<dbReference type="Pfam" id="PF00142">
    <property type="entry name" value="Fer4_NifH"/>
    <property type="match status" value="1"/>
</dbReference>